<sequence>KTVTVDGEQYFIVTLKGYIHPVTLQPTEYAPSNPSGIWKIYVDANWQPVANEEITQKIYIMDKANHKLHNLPGGSPEEIEKNMEGIDMVLDAHKNLTRQEDIDRIAEQVFKASADLLLIAGAIEAGAGKAASEILRARIVSILSEEALRMYFPEDVSIGTGLAFLSKAKDEYNNAYEIAVSNLQGITDHKTAEEYLSSLYTAYFFEVYGTGLVLPAERIEKNELAIVLGWGAEYIIDKVEWIVDKITKSRFSAYHKFYDIAS</sequence>
<feature type="non-terminal residue" evidence="1">
    <location>
        <position position="262"/>
    </location>
</feature>
<feature type="non-terminal residue" evidence="1">
    <location>
        <position position="1"/>
    </location>
</feature>
<organism evidence="1">
    <name type="scientific">marine sediment metagenome</name>
    <dbReference type="NCBI Taxonomy" id="412755"/>
    <lineage>
        <taxon>unclassified sequences</taxon>
        <taxon>metagenomes</taxon>
        <taxon>ecological metagenomes</taxon>
    </lineage>
</organism>
<evidence type="ECO:0000313" key="1">
    <source>
        <dbReference type="EMBL" id="GAG19963.1"/>
    </source>
</evidence>
<accession>X0W5V2</accession>
<protein>
    <submittedName>
        <fullName evidence="1">Uncharacterized protein</fullName>
    </submittedName>
</protein>
<comment type="caution">
    <text evidence="1">The sequence shown here is derived from an EMBL/GenBank/DDBJ whole genome shotgun (WGS) entry which is preliminary data.</text>
</comment>
<gene>
    <name evidence="1" type="ORF">S01H1_49153</name>
</gene>
<dbReference type="EMBL" id="BARS01031599">
    <property type="protein sequence ID" value="GAG19963.1"/>
    <property type="molecule type" value="Genomic_DNA"/>
</dbReference>
<name>X0W5V2_9ZZZZ</name>
<reference evidence="1" key="1">
    <citation type="journal article" date="2014" name="Front. Microbiol.">
        <title>High frequency of phylogenetically diverse reductive dehalogenase-homologous genes in deep subseafloor sedimentary metagenomes.</title>
        <authorList>
            <person name="Kawai M."/>
            <person name="Futagami T."/>
            <person name="Toyoda A."/>
            <person name="Takaki Y."/>
            <person name="Nishi S."/>
            <person name="Hori S."/>
            <person name="Arai W."/>
            <person name="Tsubouchi T."/>
            <person name="Morono Y."/>
            <person name="Uchiyama I."/>
            <person name="Ito T."/>
            <person name="Fujiyama A."/>
            <person name="Inagaki F."/>
            <person name="Takami H."/>
        </authorList>
    </citation>
    <scope>NUCLEOTIDE SEQUENCE</scope>
    <source>
        <strain evidence="1">Expedition CK06-06</strain>
    </source>
</reference>
<proteinExistence type="predicted"/>
<dbReference type="AlphaFoldDB" id="X0W5V2"/>